<dbReference type="EMBL" id="BLXT01002711">
    <property type="protein sequence ID" value="GFN96850.1"/>
    <property type="molecule type" value="Genomic_DNA"/>
</dbReference>
<reference evidence="2 3" key="1">
    <citation type="journal article" date="2021" name="Elife">
        <title>Chloroplast acquisition without the gene transfer in kleptoplastic sea slugs, Plakobranchus ocellatus.</title>
        <authorList>
            <person name="Maeda T."/>
            <person name="Takahashi S."/>
            <person name="Yoshida T."/>
            <person name="Shimamura S."/>
            <person name="Takaki Y."/>
            <person name="Nagai Y."/>
            <person name="Toyoda A."/>
            <person name="Suzuki Y."/>
            <person name="Arimoto A."/>
            <person name="Ishii H."/>
            <person name="Satoh N."/>
            <person name="Nishiyama T."/>
            <person name="Hasebe M."/>
            <person name="Maruyama T."/>
            <person name="Minagawa J."/>
            <person name="Obokata J."/>
            <person name="Shigenobu S."/>
        </authorList>
    </citation>
    <scope>NUCLEOTIDE SEQUENCE [LARGE SCALE GENOMIC DNA]</scope>
</reference>
<keyword evidence="1" id="KW-0732">Signal</keyword>
<comment type="caution">
    <text evidence="2">The sequence shown here is derived from an EMBL/GenBank/DDBJ whole genome shotgun (WGS) entry which is preliminary data.</text>
</comment>
<feature type="chain" id="PRO_5043416503" evidence="1">
    <location>
        <begin position="17"/>
        <end position="131"/>
    </location>
</feature>
<dbReference type="Proteomes" id="UP000735302">
    <property type="component" value="Unassembled WGS sequence"/>
</dbReference>
<gene>
    <name evidence="2" type="ORF">PoB_002335600</name>
</gene>
<organism evidence="2 3">
    <name type="scientific">Plakobranchus ocellatus</name>
    <dbReference type="NCBI Taxonomy" id="259542"/>
    <lineage>
        <taxon>Eukaryota</taxon>
        <taxon>Metazoa</taxon>
        <taxon>Spiralia</taxon>
        <taxon>Lophotrochozoa</taxon>
        <taxon>Mollusca</taxon>
        <taxon>Gastropoda</taxon>
        <taxon>Heterobranchia</taxon>
        <taxon>Euthyneura</taxon>
        <taxon>Panpulmonata</taxon>
        <taxon>Sacoglossa</taxon>
        <taxon>Placobranchoidea</taxon>
        <taxon>Plakobranchidae</taxon>
        <taxon>Plakobranchus</taxon>
    </lineage>
</organism>
<feature type="signal peptide" evidence="1">
    <location>
        <begin position="1"/>
        <end position="16"/>
    </location>
</feature>
<evidence type="ECO:0000313" key="2">
    <source>
        <dbReference type="EMBL" id="GFN96850.1"/>
    </source>
</evidence>
<proteinExistence type="predicted"/>
<keyword evidence="3" id="KW-1185">Reference proteome</keyword>
<name>A0AAV3ZQR4_9GAST</name>
<accession>A0AAV3ZQR4</accession>
<sequence>MIIIVLWKLCLGVTGSGKWDGSDSTVAMCTGTERNCQQTKNRNFVKISSIYGLVSVTIQGYIDFTSMSLIDIFEHDANYKKTNAECNKPIELMSTRELQETEKQLLEKSDNNSIIGNFFFTGKSESVQFGP</sequence>
<protein>
    <submittedName>
        <fullName evidence="2">Uncharacterized protein</fullName>
    </submittedName>
</protein>
<evidence type="ECO:0000313" key="3">
    <source>
        <dbReference type="Proteomes" id="UP000735302"/>
    </source>
</evidence>
<evidence type="ECO:0000256" key="1">
    <source>
        <dbReference type="SAM" id="SignalP"/>
    </source>
</evidence>
<dbReference type="AlphaFoldDB" id="A0AAV3ZQR4"/>